<dbReference type="InterPro" id="IPR036165">
    <property type="entry name" value="YefM-like_sf"/>
</dbReference>
<sequence length="59" mass="6826">MAPVIDPSLPRVTMTDLRRRFERILDEVERGHTHVITRRGREVALLVPAAEYSRLSGRE</sequence>
<dbReference type="Proteomes" id="UP000315759">
    <property type="component" value="Unassembled WGS sequence"/>
</dbReference>
<evidence type="ECO:0000313" key="4">
    <source>
        <dbReference type="Proteomes" id="UP000315759"/>
    </source>
</evidence>
<proteinExistence type="inferred from homology"/>
<accession>A0A544W632</accession>
<reference evidence="3 4" key="1">
    <citation type="submission" date="2018-10" db="EMBL/GenBank/DDBJ databases">
        <title>Draft genome of Mycobacterium hodleri strain B.</title>
        <authorList>
            <person name="Amande T.J."/>
            <person name="Mcgenity T.J."/>
        </authorList>
    </citation>
    <scope>NUCLEOTIDE SEQUENCE [LARGE SCALE GENOMIC DNA]</scope>
    <source>
        <strain evidence="3 4">B</strain>
    </source>
</reference>
<dbReference type="AlphaFoldDB" id="A0A544W632"/>
<keyword evidence="4" id="KW-1185">Reference proteome</keyword>
<dbReference type="SUPFAM" id="SSF143120">
    <property type="entry name" value="YefM-like"/>
    <property type="match status" value="1"/>
</dbReference>
<comment type="similarity">
    <text evidence="1 2">Belongs to the phD/YefM antitoxin family.</text>
</comment>
<dbReference type="Gene3D" id="3.40.1620.10">
    <property type="entry name" value="YefM-like domain"/>
    <property type="match status" value="1"/>
</dbReference>
<dbReference type="EMBL" id="VIFX01000005">
    <property type="protein sequence ID" value="TQR87678.1"/>
    <property type="molecule type" value="Genomic_DNA"/>
</dbReference>
<dbReference type="Pfam" id="PF02604">
    <property type="entry name" value="PhdYeFM_antitox"/>
    <property type="match status" value="1"/>
</dbReference>
<comment type="function">
    <text evidence="2">Antitoxin component of a type II toxin-antitoxin (TA) system.</text>
</comment>
<organism evidence="3 4">
    <name type="scientific">Mycolicibacterium hodleri</name>
    <dbReference type="NCBI Taxonomy" id="49897"/>
    <lineage>
        <taxon>Bacteria</taxon>
        <taxon>Bacillati</taxon>
        <taxon>Actinomycetota</taxon>
        <taxon>Actinomycetes</taxon>
        <taxon>Mycobacteriales</taxon>
        <taxon>Mycobacteriaceae</taxon>
        <taxon>Mycolicibacterium</taxon>
    </lineage>
</organism>
<dbReference type="InterPro" id="IPR006442">
    <property type="entry name" value="Antitoxin_Phd/YefM"/>
</dbReference>
<gene>
    <name evidence="3" type="ORF">D8S82_05670</name>
</gene>
<dbReference type="NCBIfam" id="TIGR01552">
    <property type="entry name" value="phd_fam"/>
    <property type="match status" value="1"/>
</dbReference>
<protein>
    <recommendedName>
        <fullName evidence="2">Antitoxin</fullName>
    </recommendedName>
</protein>
<name>A0A544W632_9MYCO</name>
<evidence type="ECO:0000256" key="2">
    <source>
        <dbReference type="RuleBase" id="RU362080"/>
    </source>
</evidence>
<evidence type="ECO:0000313" key="3">
    <source>
        <dbReference type="EMBL" id="TQR87678.1"/>
    </source>
</evidence>
<comment type="caution">
    <text evidence="3">The sequence shown here is derived from an EMBL/GenBank/DDBJ whole genome shotgun (WGS) entry which is preliminary data.</text>
</comment>
<evidence type="ECO:0000256" key="1">
    <source>
        <dbReference type="ARBA" id="ARBA00009981"/>
    </source>
</evidence>